<dbReference type="AlphaFoldDB" id="A0A4Y3HW83"/>
<protein>
    <recommendedName>
        <fullName evidence="3">Transposase</fullName>
    </recommendedName>
</protein>
<sequence>MNLRGKKEKAPAIKYAVSIDERPEIVDNRQRFNNWEIDTVLGKHETVAIITILERKTHFHLTQEYPQSQLKLPQKRP</sequence>
<evidence type="ECO:0008006" key="3">
    <source>
        <dbReference type="Google" id="ProtNLM"/>
    </source>
</evidence>
<dbReference type="EMBL" id="BJLF01000005">
    <property type="protein sequence ID" value="GEA50524.1"/>
    <property type="molecule type" value="Genomic_DNA"/>
</dbReference>
<name>A0A4Y3HW83_9VIBR</name>
<accession>A0A4Y3HW83</accession>
<evidence type="ECO:0000313" key="1">
    <source>
        <dbReference type="EMBL" id="GEA50524.1"/>
    </source>
</evidence>
<evidence type="ECO:0000313" key="2">
    <source>
        <dbReference type="Proteomes" id="UP000318717"/>
    </source>
</evidence>
<reference evidence="1 2" key="1">
    <citation type="submission" date="2019-06" db="EMBL/GenBank/DDBJ databases">
        <title>Whole genome shotgun sequence of Vibrio inusitatus NBRC 102082.</title>
        <authorList>
            <person name="Hosoyama A."/>
            <person name="Uohara A."/>
            <person name="Ohji S."/>
            <person name="Ichikawa N."/>
        </authorList>
    </citation>
    <scope>NUCLEOTIDE SEQUENCE [LARGE SCALE GENOMIC DNA]</scope>
    <source>
        <strain evidence="1 2">NBRC 102082</strain>
    </source>
</reference>
<dbReference type="Proteomes" id="UP000318717">
    <property type="component" value="Unassembled WGS sequence"/>
</dbReference>
<proteinExistence type="predicted"/>
<keyword evidence="2" id="KW-1185">Reference proteome</keyword>
<comment type="caution">
    <text evidence="1">The sequence shown here is derived from an EMBL/GenBank/DDBJ whole genome shotgun (WGS) entry which is preliminary data.</text>
</comment>
<gene>
    <name evidence="1" type="ORF">VIN01S_13280</name>
</gene>
<organism evidence="1 2">
    <name type="scientific">Vibrio inusitatus NBRC 102082</name>
    <dbReference type="NCBI Taxonomy" id="1219070"/>
    <lineage>
        <taxon>Bacteria</taxon>
        <taxon>Pseudomonadati</taxon>
        <taxon>Pseudomonadota</taxon>
        <taxon>Gammaproteobacteria</taxon>
        <taxon>Vibrionales</taxon>
        <taxon>Vibrionaceae</taxon>
        <taxon>Vibrio</taxon>
    </lineage>
</organism>